<dbReference type="Proteomes" id="UP000230605">
    <property type="component" value="Chromosome 4"/>
</dbReference>
<dbReference type="AlphaFoldDB" id="A0A2G5HJR7"/>
<keyword evidence="2 5" id="KW-0396">Initiation factor</keyword>
<accession>A0A2G5HJR7</accession>
<dbReference type="GO" id="GO:0033290">
    <property type="term" value="C:eukaryotic 48S preinitiation complex"/>
    <property type="evidence" value="ECO:0007669"/>
    <property type="project" value="UniProtKB-UniRule"/>
</dbReference>
<evidence type="ECO:0000256" key="3">
    <source>
        <dbReference type="ARBA" id="ARBA00022884"/>
    </source>
</evidence>
<evidence type="ECO:0000256" key="6">
    <source>
        <dbReference type="PROSITE-ProRule" id="PRU00176"/>
    </source>
</evidence>
<dbReference type="FunFam" id="3.30.70.330:FF:000328">
    <property type="entry name" value="Eukaryotic translation initiation factor 3 subunit G"/>
    <property type="match status" value="1"/>
</dbReference>
<dbReference type="Pfam" id="PF12353">
    <property type="entry name" value="eIF3g"/>
    <property type="match status" value="1"/>
</dbReference>
<evidence type="ECO:0000313" key="10">
    <source>
        <dbReference type="EMBL" id="WPB01376.1"/>
    </source>
</evidence>
<feature type="region of interest" description="Disordered" evidence="7">
    <location>
        <begin position="1"/>
        <end position="38"/>
    </location>
</feature>
<dbReference type="GO" id="GO:0003743">
    <property type="term" value="F:translation initiation factor activity"/>
    <property type="evidence" value="ECO:0007669"/>
    <property type="project" value="UniProtKB-UniRule"/>
</dbReference>
<keyword evidence="1 5" id="KW-0963">Cytoplasm</keyword>
<evidence type="ECO:0000256" key="2">
    <source>
        <dbReference type="ARBA" id="ARBA00022540"/>
    </source>
</evidence>
<dbReference type="GO" id="GO:0001732">
    <property type="term" value="P:formation of cytoplasmic translation initiation complex"/>
    <property type="evidence" value="ECO:0007669"/>
    <property type="project" value="UniProtKB-UniRule"/>
</dbReference>
<dbReference type="InterPro" id="IPR012677">
    <property type="entry name" value="Nucleotide-bd_a/b_plait_sf"/>
</dbReference>
<evidence type="ECO:0000256" key="7">
    <source>
        <dbReference type="SAM" id="MobiDB-lite"/>
    </source>
</evidence>
<protein>
    <recommendedName>
        <fullName evidence="5">Eukaryotic translation initiation factor 3 subunit G</fullName>
        <shortName evidence="5">eIF3g</shortName>
    </recommendedName>
    <alternativeName>
        <fullName evidence="5">Eukaryotic translation initiation factor 3 RNA-binding subunit</fullName>
        <shortName evidence="5">eIF-3 RNA-binding subunit</shortName>
    </alternativeName>
    <alternativeName>
        <fullName evidence="5">Translation initiation factor eIF3 p33 subunit homolog</fullName>
        <shortName evidence="5">eIF3 p33 homolog</shortName>
    </alternativeName>
</protein>
<evidence type="ECO:0000256" key="4">
    <source>
        <dbReference type="ARBA" id="ARBA00022917"/>
    </source>
</evidence>
<proteinExistence type="inferred from homology"/>
<comment type="function">
    <text evidence="5">RNA-binding component of the eukaryotic translation initiation factor 3 (eIF-3) complex, which is involved in protein synthesis of a specialized repertoire of mRNAs and, together with other initiation factors, stimulates binding of mRNA and methionyl-tRNAi to the 40S ribosome. The eIF-3 complex specifically targets and initiates translation of a subset of mRNAs involved in cell proliferation. This subunit can bind 18S rRNA.</text>
</comment>
<comment type="subunit">
    <text evidence="5">Component of the eukaryotic translation initiation factor 3 (eIF-3) complex.</text>
</comment>
<dbReference type="GeneID" id="35427968"/>
<dbReference type="GO" id="GO:0016282">
    <property type="term" value="C:eukaryotic 43S preinitiation complex"/>
    <property type="evidence" value="ECO:0007669"/>
    <property type="project" value="UniProtKB-UniRule"/>
</dbReference>
<dbReference type="Proteomes" id="UP001302367">
    <property type="component" value="Chromosome 4"/>
</dbReference>
<dbReference type="EMBL" id="LKMD01000105">
    <property type="protein sequence ID" value="PIA92770.1"/>
    <property type="molecule type" value="Genomic_DNA"/>
</dbReference>
<keyword evidence="3 6" id="KW-0694">RNA-binding</keyword>
<dbReference type="GO" id="GO:0003723">
    <property type="term" value="F:RNA binding"/>
    <property type="evidence" value="ECO:0007669"/>
    <property type="project" value="UniProtKB-UniRule"/>
</dbReference>
<sequence length="294" mass="32027">MAAAVQNPPRGTDWADDDDAPDLSNAIPAPQITKNKDGTETVITFFINEEGKKVKRTQRIRRSVVKKRENPRVAERRAWPKMGIEAGRAAGPHPDTTTLGENIIFRPQVGFKAGGAQEKAPEEDKKAEALKKMQIKCRICSGDHFTTKCPFKDTMAPTGEDAAPADMDAITGEDKGGLGAGGSSYVPPHLRKGAAGAGGGERMGGKFERDDLATLRVTNVSEFAEEGDLREMFERYGRVTRVFLAKDRETGRAKGFAFVSYADRSDAARACEKMDGFGYGHLILRVEFAKKSTT</sequence>
<feature type="domain" description="RRM" evidence="8">
    <location>
        <begin position="213"/>
        <end position="291"/>
    </location>
</feature>
<evidence type="ECO:0000256" key="1">
    <source>
        <dbReference type="ARBA" id="ARBA00022490"/>
    </source>
</evidence>
<dbReference type="HAMAP" id="MF_03006">
    <property type="entry name" value="eIF3g"/>
    <property type="match status" value="1"/>
</dbReference>
<evidence type="ECO:0000313" key="12">
    <source>
        <dbReference type="Proteomes" id="UP001302367"/>
    </source>
</evidence>
<dbReference type="InterPro" id="IPR017334">
    <property type="entry name" value="eIF3_g"/>
</dbReference>
<dbReference type="GO" id="GO:0005852">
    <property type="term" value="C:eukaryotic translation initiation factor 3 complex"/>
    <property type="evidence" value="ECO:0007669"/>
    <property type="project" value="UniProtKB-UniRule"/>
</dbReference>
<comment type="subcellular location">
    <subcellularLocation>
        <location evidence="5">Cytoplasm</location>
    </subcellularLocation>
</comment>
<dbReference type="OrthoDB" id="639027at2759"/>
<dbReference type="KEGG" id="cbet:CB0940_04160"/>
<dbReference type="EMBL" id="CP134187">
    <property type="protein sequence ID" value="WPB01376.1"/>
    <property type="molecule type" value="Genomic_DNA"/>
</dbReference>
<dbReference type="PIRSF" id="PIRSF037949">
    <property type="entry name" value="Transl_init_eIF-3_RNA-bind"/>
    <property type="match status" value="1"/>
</dbReference>
<comment type="similarity">
    <text evidence="5">Belongs to the eIF-3 subunit G family.</text>
</comment>
<keyword evidence="4 5" id="KW-0648">Protein biosynthesis</keyword>
<evidence type="ECO:0000259" key="8">
    <source>
        <dbReference type="PROSITE" id="PS50102"/>
    </source>
</evidence>
<dbReference type="PROSITE" id="PS50102">
    <property type="entry name" value="RRM"/>
    <property type="match status" value="1"/>
</dbReference>
<evidence type="ECO:0000313" key="11">
    <source>
        <dbReference type="Proteomes" id="UP000230605"/>
    </source>
</evidence>
<dbReference type="PANTHER" id="PTHR10352">
    <property type="entry name" value="EUKARYOTIC TRANSLATION INITIATION FACTOR 3 SUBUNIT G"/>
    <property type="match status" value="1"/>
</dbReference>
<gene>
    <name evidence="5 10" type="primary">TIF35</name>
    <name evidence="9" type="ORF">CB0940_04160</name>
    <name evidence="10" type="ORF">RHO25_006002</name>
</gene>
<reference evidence="10 12" key="2">
    <citation type="submission" date="2023-09" db="EMBL/GenBank/DDBJ databases">
        <title>Complete-Gapless Cercospora beticola genome.</title>
        <authorList>
            <person name="Wyatt N.A."/>
            <person name="Spanner R.E."/>
            <person name="Bolton M.D."/>
        </authorList>
    </citation>
    <scope>NUCLEOTIDE SEQUENCE [LARGE SCALE GENOMIC DNA]</scope>
    <source>
        <strain evidence="10">Cb09-40</strain>
    </source>
</reference>
<dbReference type="InterPro" id="IPR035979">
    <property type="entry name" value="RBD_domain_sf"/>
</dbReference>
<dbReference type="Gene3D" id="3.30.70.330">
    <property type="match status" value="1"/>
</dbReference>
<organism evidence="9 11">
    <name type="scientific">Cercospora beticola</name>
    <name type="common">Sugarbeet leaf spot fungus</name>
    <dbReference type="NCBI Taxonomy" id="122368"/>
    <lineage>
        <taxon>Eukaryota</taxon>
        <taxon>Fungi</taxon>
        <taxon>Dikarya</taxon>
        <taxon>Ascomycota</taxon>
        <taxon>Pezizomycotina</taxon>
        <taxon>Dothideomycetes</taxon>
        <taxon>Dothideomycetidae</taxon>
        <taxon>Mycosphaerellales</taxon>
        <taxon>Mycosphaerellaceae</taxon>
        <taxon>Cercospora</taxon>
    </lineage>
</organism>
<dbReference type="InterPro" id="IPR000504">
    <property type="entry name" value="RRM_dom"/>
</dbReference>
<dbReference type="InterPro" id="IPR024675">
    <property type="entry name" value="eIF3g_N"/>
</dbReference>
<name>A0A2G5HJR7_CERBT</name>
<evidence type="ECO:0000313" key="9">
    <source>
        <dbReference type="EMBL" id="PIA92770.1"/>
    </source>
</evidence>
<evidence type="ECO:0000256" key="5">
    <source>
        <dbReference type="HAMAP-Rule" id="MF_03006"/>
    </source>
</evidence>
<dbReference type="SMART" id="SM00360">
    <property type="entry name" value="RRM"/>
    <property type="match status" value="1"/>
</dbReference>
<dbReference type="CDD" id="cd12408">
    <property type="entry name" value="RRM_eIF3G_like"/>
    <property type="match status" value="1"/>
</dbReference>
<reference evidence="9 11" key="1">
    <citation type="submission" date="2015-10" db="EMBL/GenBank/DDBJ databases">
        <title>The cercosporin biosynthetic gene cluster was horizontally transferred to several fungal lineages and shown to be expanded in Cercospora beticola based on microsynteny with recipient genomes.</title>
        <authorList>
            <person name="De Jonge R."/>
            <person name="Ebert M.K."/>
            <person name="Suttle J.C."/>
            <person name="Jurick Ii W.M."/>
            <person name="Secor G.A."/>
            <person name="Thomma B.P."/>
            <person name="Van De Peer Y."/>
            <person name="Bolton M.D."/>
        </authorList>
    </citation>
    <scope>NUCLEOTIDE SEQUENCE [LARGE SCALE GENOMIC DNA]</scope>
    <source>
        <strain evidence="9 11">09-40</strain>
    </source>
</reference>
<dbReference type="CDD" id="cd12933">
    <property type="entry name" value="eIF3G"/>
    <property type="match status" value="1"/>
</dbReference>
<dbReference type="SUPFAM" id="SSF54928">
    <property type="entry name" value="RNA-binding domain, RBD"/>
    <property type="match status" value="1"/>
</dbReference>
<dbReference type="InterPro" id="IPR034240">
    <property type="entry name" value="eIF3G_RRM"/>
</dbReference>
<dbReference type="Pfam" id="PF00076">
    <property type="entry name" value="RRM_1"/>
    <property type="match status" value="1"/>
</dbReference>
<dbReference type="RefSeq" id="XP_023451897.1">
    <property type="nucleotide sequence ID" value="XM_023596863.2"/>
</dbReference>
<keyword evidence="12" id="KW-1185">Reference proteome</keyword>